<dbReference type="GO" id="GO:0008146">
    <property type="term" value="F:sulfotransferase activity"/>
    <property type="evidence" value="ECO:0007669"/>
    <property type="project" value="InterPro"/>
</dbReference>
<dbReference type="EMBL" id="AUZY01005594">
    <property type="protein sequence ID" value="EQD58442.1"/>
    <property type="molecule type" value="Genomic_DNA"/>
</dbReference>
<organism evidence="2">
    <name type="scientific">mine drainage metagenome</name>
    <dbReference type="NCBI Taxonomy" id="410659"/>
    <lineage>
        <taxon>unclassified sequences</taxon>
        <taxon>metagenomes</taxon>
        <taxon>ecological metagenomes</taxon>
    </lineage>
</organism>
<protein>
    <submittedName>
        <fullName evidence="2">Sulfotransferase</fullName>
    </submittedName>
</protein>
<evidence type="ECO:0000313" key="2">
    <source>
        <dbReference type="EMBL" id="EQD58442.1"/>
    </source>
</evidence>
<evidence type="ECO:0000256" key="1">
    <source>
        <dbReference type="ARBA" id="ARBA00022679"/>
    </source>
</evidence>
<dbReference type="SUPFAM" id="SSF52540">
    <property type="entry name" value="P-loop containing nucleoside triphosphate hydrolases"/>
    <property type="match status" value="1"/>
</dbReference>
<keyword evidence="1 2" id="KW-0808">Transferase</keyword>
<dbReference type="InterPro" id="IPR027417">
    <property type="entry name" value="P-loop_NTPase"/>
</dbReference>
<dbReference type="PANTHER" id="PTHR10605:SF56">
    <property type="entry name" value="BIFUNCTIONAL HEPARAN SULFATE N-DEACETYLASE_N-SULFOTRANSFERASE"/>
    <property type="match status" value="1"/>
</dbReference>
<reference evidence="2" key="2">
    <citation type="journal article" date="2014" name="ISME J.">
        <title>Microbial stratification in low pH oxic and suboxic macroscopic growths along an acid mine drainage.</title>
        <authorList>
            <person name="Mendez-Garcia C."/>
            <person name="Mesa V."/>
            <person name="Sprenger R.R."/>
            <person name="Richter M."/>
            <person name="Diez M.S."/>
            <person name="Solano J."/>
            <person name="Bargiela R."/>
            <person name="Golyshina O.V."/>
            <person name="Manteca A."/>
            <person name="Ramos J.L."/>
            <person name="Gallego J.R."/>
            <person name="Llorente I."/>
            <person name="Martins Dos Santos V.A."/>
            <person name="Jensen O.N."/>
            <person name="Pelaez A.I."/>
            <person name="Sanchez J."/>
            <person name="Ferrer M."/>
        </authorList>
    </citation>
    <scope>NUCLEOTIDE SEQUENCE</scope>
</reference>
<dbReference type="Gene3D" id="3.40.50.300">
    <property type="entry name" value="P-loop containing nucleotide triphosphate hydrolases"/>
    <property type="match status" value="1"/>
</dbReference>
<name>T1AM31_9ZZZZ</name>
<dbReference type="InterPro" id="IPR037359">
    <property type="entry name" value="NST/OST"/>
</dbReference>
<gene>
    <name evidence="2" type="ORF">B1B_08549</name>
</gene>
<dbReference type="AlphaFoldDB" id="T1AM31"/>
<accession>T1AM31</accession>
<dbReference type="PANTHER" id="PTHR10605">
    <property type="entry name" value="HEPARAN SULFATE SULFOTRANSFERASE"/>
    <property type="match status" value="1"/>
</dbReference>
<sequence length="308" mass="35966">MPQAAARDRSPWPQFFIVGAAKAGTTLLWSRLREHPELFLPEKKEYHYFSEVQPSFQEKFVIQAVTDEKTYLRYFPQDRRSLLAGEASTSYLWEPQTARRIRACRPDARILILLRNPIDRAFSHYRMDVQLGIQPLDFRSAILEDQARSQKGWGISHLYLELGYYAEQIERYLAVFPERQVLILYAPDFKTGPGALLSSVCKFLGVDPNGLPDQEALPEDNAYVEGRHAWMRWLWKRHGLRYAGQKMIPKPLRQALRQRLMDRPAERPVIDRATHAWLLEHFEPYQARLEALLGSRARCLRNSHIRPG</sequence>
<reference evidence="2" key="1">
    <citation type="submission" date="2013-08" db="EMBL/GenBank/DDBJ databases">
        <authorList>
            <person name="Mendez C."/>
            <person name="Richter M."/>
            <person name="Ferrer M."/>
            <person name="Sanchez J."/>
        </authorList>
    </citation>
    <scope>NUCLEOTIDE SEQUENCE</scope>
</reference>
<proteinExistence type="predicted"/>
<dbReference type="Pfam" id="PF13469">
    <property type="entry name" value="Sulfotransfer_3"/>
    <property type="match status" value="1"/>
</dbReference>
<comment type="caution">
    <text evidence="2">The sequence shown here is derived from an EMBL/GenBank/DDBJ whole genome shotgun (WGS) entry which is preliminary data.</text>
</comment>